<dbReference type="Proteomes" id="UP000712281">
    <property type="component" value="Unassembled WGS sequence"/>
</dbReference>
<proteinExistence type="predicted"/>
<sequence>MRDRIKNQNQSNVALPRNEFVEESHRPERVVAVERLIFDVRAIETPNTRQTPVGDPERCRDDDSSRLARAKRSPPRETPR</sequence>
<gene>
    <name evidence="2" type="ORF">F2Q68_00020112</name>
    <name evidence="3" type="ORF">F2Q70_00002069</name>
</gene>
<accession>A0A8S9ILK6</accession>
<organism evidence="3">
    <name type="scientific">Brassica cretica</name>
    <name type="common">Mustard</name>
    <dbReference type="NCBI Taxonomy" id="69181"/>
    <lineage>
        <taxon>Eukaryota</taxon>
        <taxon>Viridiplantae</taxon>
        <taxon>Streptophyta</taxon>
        <taxon>Embryophyta</taxon>
        <taxon>Tracheophyta</taxon>
        <taxon>Spermatophyta</taxon>
        <taxon>Magnoliopsida</taxon>
        <taxon>eudicotyledons</taxon>
        <taxon>Gunneridae</taxon>
        <taxon>Pentapetalae</taxon>
        <taxon>rosids</taxon>
        <taxon>malvids</taxon>
        <taxon>Brassicales</taxon>
        <taxon>Brassicaceae</taxon>
        <taxon>Brassiceae</taxon>
        <taxon>Brassica</taxon>
    </lineage>
</organism>
<feature type="region of interest" description="Disordered" evidence="1">
    <location>
        <begin position="44"/>
        <end position="80"/>
    </location>
</feature>
<protein>
    <submittedName>
        <fullName evidence="3">Uncharacterized protein</fullName>
    </submittedName>
</protein>
<feature type="region of interest" description="Disordered" evidence="1">
    <location>
        <begin position="1"/>
        <end position="24"/>
    </location>
</feature>
<reference evidence="3" key="1">
    <citation type="submission" date="2019-12" db="EMBL/GenBank/DDBJ databases">
        <title>Genome sequencing and annotation of Brassica cretica.</title>
        <authorList>
            <person name="Studholme D.J."/>
            <person name="Sarris P.F."/>
        </authorList>
    </citation>
    <scope>NUCLEOTIDE SEQUENCE</scope>
    <source>
        <strain evidence="2">PFS-001/15</strain>
        <strain evidence="3">PFS-102/07</strain>
        <tissue evidence="3">Leaf</tissue>
    </source>
</reference>
<dbReference type="AlphaFoldDB" id="A0A8S9ILK6"/>
<dbReference type="EMBL" id="QGKY02001015">
    <property type="protein sequence ID" value="KAF2570232.1"/>
    <property type="molecule type" value="Genomic_DNA"/>
</dbReference>
<evidence type="ECO:0000313" key="2">
    <source>
        <dbReference type="EMBL" id="KAF2537233.1"/>
    </source>
</evidence>
<feature type="compositionally biased region" description="Basic and acidic residues" evidence="1">
    <location>
        <begin position="55"/>
        <end position="66"/>
    </location>
</feature>
<evidence type="ECO:0000256" key="1">
    <source>
        <dbReference type="SAM" id="MobiDB-lite"/>
    </source>
</evidence>
<name>A0A8S9ILK6_BRACR</name>
<comment type="caution">
    <text evidence="3">The sequence shown here is derived from an EMBL/GenBank/DDBJ whole genome shotgun (WGS) entry which is preliminary data.</text>
</comment>
<evidence type="ECO:0000313" key="3">
    <source>
        <dbReference type="EMBL" id="KAF2570232.1"/>
    </source>
</evidence>
<dbReference type="EMBL" id="QGKW02002228">
    <property type="protein sequence ID" value="KAF2537233.1"/>
    <property type="molecule type" value="Genomic_DNA"/>
</dbReference>